<feature type="region of interest" description="Disordered" evidence="6">
    <location>
        <begin position="1029"/>
        <end position="1051"/>
    </location>
</feature>
<feature type="compositionally biased region" description="Low complexity" evidence="6">
    <location>
        <begin position="711"/>
        <end position="727"/>
    </location>
</feature>
<feature type="compositionally biased region" description="Gly residues" evidence="6">
    <location>
        <begin position="1375"/>
        <end position="1384"/>
    </location>
</feature>
<feature type="compositionally biased region" description="Basic and acidic residues" evidence="6">
    <location>
        <begin position="338"/>
        <end position="348"/>
    </location>
</feature>
<dbReference type="OrthoDB" id="539341at2759"/>
<feature type="region of interest" description="Disordered" evidence="6">
    <location>
        <begin position="1"/>
        <end position="400"/>
    </location>
</feature>
<gene>
    <name evidence="8" type="ORF">HYH03_014103</name>
</gene>
<feature type="compositionally biased region" description="Low complexity" evidence="6">
    <location>
        <begin position="71"/>
        <end position="89"/>
    </location>
</feature>
<dbReference type="GO" id="GO:0005524">
    <property type="term" value="F:ATP binding"/>
    <property type="evidence" value="ECO:0007669"/>
    <property type="project" value="UniProtKB-KW"/>
</dbReference>
<feature type="compositionally biased region" description="Basic and acidic residues" evidence="6">
    <location>
        <begin position="1400"/>
        <end position="1410"/>
    </location>
</feature>
<evidence type="ECO:0000256" key="5">
    <source>
        <dbReference type="ARBA" id="ARBA00022840"/>
    </source>
</evidence>
<feature type="region of interest" description="Disordered" evidence="6">
    <location>
        <begin position="901"/>
        <end position="922"/>
    </location>
</feature>
<feature type="compositionally biased region" description="Low complexity" evidence="6">
    <location>
        <begin position="1385"/>
        <end position="1394"/>
    </location>
</feature>
<feature type="compositionally biased region" description="Gly residues" evidence="6">
    <location>
        <begin position="256"/>
        <end position="266"/>
    </location>
</feature>
<dbReference type="GO" id="GO:0004674">
    <property type="term" value="F:protein serine/threonine kinase activity"/>
    <property type="evidence" value="ECO:0007669"/>
    <property type="project" value="UniProtKB-KW"/>
</dbReference>
<feature type="compositionally biased region" description="Polar residues" evidence="6">
    <location>
        <begin position="37"/>
        <end position="51"/>
    </location>
</feature>
<proteinExistence type="predicted"/>
<evidence type="ECO:0000313" key="8">
    <source>
        <dbReference type="EMBL" id="KAG2487262.1"/>
    </source>
</evidence>
<evidence type="ECO:0000256" key="6">
    <source>
        <dbReference type="SAM" id="MobiDB-lite"/>
    </source>
</evidence>
<feature type="compositionally biased region" description="Pro residues" evidence="6">
    <location>
        <begin position="171"/>
        <end position="196"/>
    </location>
</feature>
<dbReference type="Gene3D" id="1.10.510.10">
    <property type="entry name" value="Transferase(Phosphotransferase) domain 1"/>
    <property type="match status" value="1"/>
</dbReference>
<feature type="compositionally biased region" description="Gly residues" evidence="6">
    <location>
        <begin position="1260"/>
        <end position="1286"/>
    </location>
</feature>
<keyword evidence="9" id="KW-1185">Reference proteome</keyword>
<evidence type="ECO:0000256" key="1">
    <source>
        <dbReference type="ARBA" id="ARBA00022527"/>
    </source>
</evidence>
<feature type="compositionally biased region" description="Basic and acidic residues" evidence="6">
    <location>
        <begin position="1"/>
        <end position="14"/>
    </location>
</feature>
<sequence length="1410" mass="143421">MFQRKATGDMDAPKVHQNALFDDDGDEAALRERNGKGSFTQRLRNHFSSNGPPKIGSGSGKLPAPDDPDLKPSSRSGSGSVPVTGGRVVAARAMEIQHHISIRHGDSPSEIGHPSGLELAAPGQIVVPAPPPGPPPSRSATMAHGGSLQHSGTIGHGGGQDRTGPSGRDFAPPPPHLMPAPSYGLPPAPSAEPPNIPLLGTAATDVAYPDDPESPLPGDQSPSSPKSGPRQTLQHRVAIRMLGRNAPSVSASGRAPGDGSGGGSGNSGELSPSGGSIYNSPVNTMVPVTGAPAALQSPASQRSSDYHSVLNSPAPDRAGGTLGGDTPRGDADLGDAGQYKDDTYETSHFRQSAPGFPVVPASARWGWGEGDGPGSPQLHQDPDRPGSSPAPPPGARARGFMRASDCGVGSLGRHAFPEGEGPFRSVPARERATCSAVASPTRPLEEEDTASRQEPAFRQHHPGGARTVSGQPAVGSSGPPRMVWCAAGGRQELAMEEKEWLFAQPGGIGGLTSVLMLGEGGEGVVDLVRLELPGRKLHLARKSTRTSVPAYALSAAVRKAMALEAGATPAAAAAAMLALPTQNVAYRFPFEVFDREVKAMKAVKESGFVIRFQAAAYDHDKGQGFILMEAAPYGTLEDLHAALCRSHVATRTRQNAPLLQRALAKFSLTNSKSSAPPSLAPVFAAFGGSPAAAGVPVARVNAAHPSILNHAPGTAPGTPGTPGTPAGERTSEQLRTTLSNMPNGGNYDIIEVEPYSGDSASFDRASSNGTPGGSMSQSGTAPPSPGLLTPRESGGGAYGVGPYGGPGQGMNAAFGSSLMSTRALRYYGACLLQALVSLHEAGYVFRDLKLSNVLICDGGRIRLTDFGAAATCITDRPGLYGGVAGTRAYLAPEVLAWLEREERREREGKRGSASGERHRDRPDHYTVTVDSWNWGLVMVELATGWSLKELHMRVMARVCNPKKPQHADLPPDCGLPPMLRQLLLDHVLVKNPKARWPAARIREHPFFADLDWDGLAEAEGPHAHLFVGHRQASESGPGTPGRPPTAEDRPTMGPQGLLAIGTGRVTPVAPNIYGQPPPYNPNDRESVSGAGVFSTTNAPPVGGMAPQPGFAGGPVAAGRLGSSGGQGPVQIQPRRSTGGGPEGSPAGQRRNSITGLPAPGGSILSQVAAAAGGGQPPGPGQAQGPGGVAIYNRRTSNTGFSVGSPNTSVVTRDTSTASSMGPAAGSILGGVGAASVRSSLAGTELGGVGAGSIRQPLAAGGPGGGSVRQSQGGDGGGGWMGGIGSSVGAGSIRQGVVGGSPGAGSLNLRQGDAGAGSIRMGSADLSNLPYAQGPGASRMSTPGTVFGAPPPNLGSPTTGQPTPAPPSSTSPPGSAFGGRRGGSLTGPSGTGPSRLSSGVIREEPLREEAV</sequence>
<dbReference type="PROSITE" id="PS50011">
    <property type="entry name" value="PROTEIN_KINASE_DOM"/>
    <property type="match status" value="1"/>
</dbReference>
<comment type="caution">
    <text evidence="8">The sequence shown here is derived from an EMBL/GenBank/DDBJ whole genome shotgun (WGS) entry which is preliminary data.</text>
</comment>
<feature type="region of interest" description="Disordered" evidence="6">
    <location>
        <begin position="435"/>
        <end position="481"/>
    </location>
</feature>
<evidence type="ECO:0000256" key="2">
    <source>
        <dbReference type="ARBA" id="ARBA00022679"/>
    </source>
</evidence>
<evidence type="ECO:0000313" key="9">
    <source>
        <dbReference type="Proteomes" id="UP000612055"/>
    </source>
</evidence>
<keyword evidence="4" id="KW-0418">Kinase</keyword>
<feature type="compositionally biased region" description="Basic and acidic residues" evidence="6">
    <location>
        <begin position="95"/>
        <end position="107"/>
    </location>
</feature>
<accession>A0A835XLY0</accession>
<feature type="region of interest" description="Disordered" evidence="6">
    <location>
        <begin position="1329"/>
        <end position="1410"/>
    </location>
</feature>
<dbReference type="InterPro" id="IPR000719">
    <property type="entry name" value="Prot_kinase_dom"/>
</dbReference>
<evidence type="ECO:0000256" key="4">
    <source>
        <dbReference type="ARBA" id="ARBA00022777"/>
    </source>
</evidence>
<organism evidence="8 9">
    <name type="scientific">Edaphochlamys debaryana</name>
    <dbReference type="NCBI Taxonomy" id="47281"/>
    <lineage>
        <taxon>Eukaryota</taxon>
        <taxon>Viridiplantae</taxon>
        <taxon>Chlorophyta</taxon>
        <taxon>core chlorophytes</taxon>
        <taxon>Chlorophyceae</taxon>
        <taxon>CS clade</taxon>
        <taxon>Chlamydomonadales</taxon>
        <taxon>Chlamydomonadales incertae sedis</taxon>
        <taxon>Edaphochlamys</taxon>
    </lineage>
</organism>
<name>A0A835XLY0_9CHLO</name>
<feature type="compositionally biased region" description="Polar residues" evidence="6">
    <location>
        <begin position="764"/>
        <end position="781"/>
    </location>
</feature>
<feature type="domain" description="Protein kinase" evidence="7">
    <location>
        <begin position="511"/>
        <end position="1007"/>
    </location>
</feature>
<feature type="region of interest" description="Disordered" evidence="6">
    <location>
        <begin position="1100"/>
        <end position="1161"/>
    </location>
</feature>
<dbReference type="Pfam" id="PF00069">
    <property type="entry name" value="Pkinase"/>
    <property type="match status" value="1"/>
</dbReference>
<evidence type="ECO:0000256" key="3">
    <source>
        <dbReference type="ARBA" id="ARBA00022741"/>
    </source>
</evidence>
<keyword evidence="5" id="KW-0067">ATP-binding</keyword>
<reference evidence="8" key="1">
    <citation type="journal article" date="2020" name="bioRxiv">
        <title>Comparative genomics of Chlamydomonas.</title>
        <authorList>
            <person name="Craig R.J."/>
            <person name="Hasan A.R."/>
            <person name="Ness R.W."/>
            <person name="Keightley P.D."/>
        </authorList>
    </citation>
    <scope>NUCLEOTIDE SEQUENCE</scope>
    <source>
        <strain evidence="8">CCAP 11/70</strain>
    </source>
</reference>
<dbReference type="SMART" id="SM00220">
    <property type="entry name" value="S_TKc"/>
    <property type="match status" value="1"/>
</dbReference>
<dbReference type="Proteomes" id="UP000612055">
    <property type="component" value="Unassembled WGS sequence"/>
</dbReference>
<feature type="region of interest" description="Disordered" evidence="6">
    <location>
        <begin position="1256"/>
        <end position="1286"/>
    </location>
</feature>
<feature type="region of interest" description="Disordered" evidence="6">
    <location>
        <begin position="1197"/>
        <end position="1219"/>
    </location>
</feature>
<feature type="region of interest" description="Disordered" evidence="6">
    <location>
        <begin position="707"/>
        <end position="730"/>
    </location>
</feature>
<dbReference type="SUPFAM" id="SSF56112">
    <property type="entry name" value="Protein kinase-like (PK-like)"/>
    <property type="match status" value="1"/>
</dbReference>
<feature type="compositionally biased region" description="Low complexity" evidence="6">
    <location>
        <begin position="267"/>
        <end position="276"/>
    </location>
</feature>
<dbReference type="PANTHER" id="PTHR24351">
    <property type="entry name" value="RIBOSOMAL PROTEIN S6 KINASE"/>
    <property type="match status" value="1"/>
</dbReference>
<feature type="region of interest" description="Disordered" evidence="6">
    <location>
        <begin position="411"/>
        <end position="430"/>
    </location>
</feature>
<keyword evidence="1" id="KW-0723">Serine/threonine-protein kinase</keyword>
<evidence type="ECO:0000259" key="7">
    <source>
        <dbReference type="PROSITE" id="PS50011"/>
    </source>
</evidence>
<feature type="region of interest" description="Disordered" evidence="6">
    <location>
        <begin position="758"/>
        <end position="801"/>
    </location>
</feature>
<dbReference type="InterPro" id="IPR011009">
    <property type="entry name" value="Kinase-like_dom_sf"/>
</dbReference>
<protein>
    <recommendedName>
        <fullName evidence="7">Protein kinase domain-containing protein</fullName>
    </recommendedName>
</protein>
<dbReference type="EMBL" id="JAEHOE010000099">
    <property type="protein sequence ID" value="KAG2487262.1"/>
    <property type="molecule type" value="Genomic_DNA"/>
</dbReference>
<feature type="compositionally biased region" description="Pro residues" evidence="6">
    <location>
        <begin position="128"/>
        <end position="137"/>
    </location>
</feature>
<keyword evidence="3" id="KW-0547">Nucleotide-binding</keyword>
<keyword evidence="2" id="KW-0808">Transferase</keyword>
<feature type="compositionally biased region" description="Polar residues" evidence="6">
    <location>
        <begin position="220"/>
        <end position="234"/>
    </location>
</feature>